<feature type="compositionally biased region" description="Acidic residues" evidence="2">
    <location>
        <begin position="255"/>
        <end position="271"/>
    </location>
</feature>
<feature type="compositionally biased region" description="Basic residues" evidence="2">
    <location>
        <begin position="1"/>
        <end position="14"/>
    </location>
</feature>
<feature type="region of interest" description="Disordered" evidence="2">
    <location>
        <begin position="234"/>
        <end position="507"/>
    </location>
</feature>
<sequence>MAKKRGGKGKKGKGQKNSQQKKTQSKPPSQDTKSIPKEGEEAPPVIKPTRFAVGTMRDLTLKRDKFNSDQTSRALAILSRWTERVLGLDANYLGTWDSEYAKSGIVLIKLMSYVSPSILEKGHDNLGQIAKMPMLGRENVSLFLDECRNLGFSPAITFDVDMYLSDKQHARQTVCACLYFLSGVLGVLKKGEFMPKSEEIEEMKSMGVGGLIDGGMDGLHGSVMEFVSILKEKRDKEAKGEELSEDLTSSTSSREEEEEDEEEEQDDEEKEKEEGEKKEEEEDRLKKEEEERKRKEEEEERLKKEEEERLKKEEEERKRKEEEERKRKEEEEERLKKEEEERLKKEEEEERLKKEEEERLKKEEEERKRKEEEERKRKEEEEERLKKEEEERLKKEEEERKRKEEEERKRKEEEEERLKKEEEERLKKEEEEERLKKEEEERLKKEEEERKRKEEEERKRKEEEEERLKKEEEERLKKEEEERKRKEEEEEERLKKEEEERKRKEEEEEKRLSIIRKREEEEDQERKLAEVLDTVRKVSTIPLSPVSTHPLAHSQRTPDIVPSSEDTTALTNPIPSTFVPAETHLDPRFDGEDVRKTFGTFLTVAISSLSDLPEHIDSGINVPRRDAQGRPVIVIDANCVKDKKDAIMFGHKYISVLNELSRTHFATKRGEQFLYHVIIVNSGRVVPQFSWLTRMRKNMPRTYRKGIQTLVIVYKNPFTRGLAWVMSVFGASPKFAKKITFVKVKTNDFETSFQCGIEMIPGCIPNPIAVKHSAIAETSTLLLSSSSTTEIDEEKV</sequence>
<reference evidence="4" key="1">
    <citation type="submission" date="2022-03" db="EMBL/GenBank/DDBJ databases">
        <title>Draft genome sequence of Aduncisulcus paluster, a free-living microaerophilic Fornicata.</title>
        <authorList>
            <person name="Yuyama I."/>
            <person name="Kume K."/>
            <person name="Tamura T."/>
            <person name="Inagaki Y."/>
            <person name="Hashimoto T."/>
        </authorList>
    </citation>
    <scope>NUCLEOTIDE SEQUENCE</scope>
    <source>
        <strain evidence="4">NY0171</strain>
    </source>
</reference>
<evidence type="ECO:0000256" key="1">
    <source>
        <dbReference type="ARBA" id="ARBA00023054"/>
    </source>
</evidence>
<dbReference type="Proteomes" id="UP001057375">
    <property type="component" value="Unassembled WGS sequence"/>
</dbReference>
<comment type="caution">
    <text evidence="4">The sequence shown here is derived from an EMBL/GenBank/DDBJ whole genome shotgun (WGS) entry which is preliminary data.</text>
</comment>
<protein>
    <submittedName>
        <fullName evidence="4">Kinesin-like protein like protein</fullName>
    </submittedName>
</protein>
<evidence type="ECO:0000256" key="2">
    <source>
        <dbReference type="SAM" id="MobiDB-lite"/>
    </source>
</evidence>
<dbReference type="Gene3D" id="3.40.525.10">
    <property type="entry name" value="CRAL-TRIO lipid binding domain"/>
    <property type="match status" value="1"/>
</dbReference>
<organism evidence="4 5">
    <name type="scientific">Aduncisulcus paluster</name>
    <dbReference type="NCBI Taxonomy" id="2918883"/>
    <lineage>
        <taxon>Eukaryota</taxon>
        <taxon>Metamonada</taxon>
        <taxon>Carpediemonas-like organisms</taxon>
        <taxon>Aduncisulcus</taxon>
    </lineage>
</organism>
<keyword evidence="5" id="KW-1185">Reference proteome</keyword>
<dbReference type="Gene3D" id="1.10.418.10">
    <property type="entry name" value="Calponin-like domain"/>
    <property type="match status" value="1"/>
</dbReference>
<gene>
    <name evidence="4" type="ORF">ADUPG1_013653</name>
</gene>
<keyword evidence="1" id="KW-0175">Coiled coil</keyword>
<dbReference type="PANTHER" id="PTHR23075">
    <property type="entry name" value="PUTATIVE ATP-ASE"/>
    <property type="match status" value="1"/>
</dbReference>
<feature type="region of interest" description="Disordered" evidence="2">
    <location>
        <begin position="1"/>
        <end position="49"/>
    </location>
</feature>
<feature type="compositionally biased region" description="Polar residues" evidence="2">
    <location>
        <begin position="564"/>
        <end position="575"/>
    </location>
</feature>
<dbReference type="CDD" id="cd00014">
    <property type="entry name" value="CH_SF"/>
    <property type="match status" value="1"/>
</dbReference>
<name>A0ABQ5K6X4_9EUKA</name>
<feature type="domain" description="Calponin-homology (CH)" evidence="3">
    <location>
        <begin position="72"/>
        <end position="183"/>
    </location>
</feature>
<evidence type="ECO:0000259" key="3">
    <source>
        <dbReference type="PROSITE" id="PS50021"/>
    </source>
</evidence>
<evidence type="ECO:0000313" key="5">
    <source>
        <dbReference type="Proteomes" id="UP001057375"/>
    </source>
</evidence>
<dbReference type="InterPro" id="IPR001251">
    <property type="entry name" value="CRAL-TRIO_dom"/>
</dbReference>
<accession>A0ABQ5K6X4</accession>
<evidence type="ECO:0000313" key="4">
    <source>
        <dbReference type="EMBL" id="GKT27169.1"/>
    </source>
</evidence>
<dbReference type="PROSITE" id="PS50021">
    <property type="entry name" value="CH"/>
    <property type="match status" value="1"/>
</dbReference>
<dbReference type="SUPFAM" id="SSF47576">
    <property type="entry name" value="Calponin-homology domain, CH-domain"/>
    <property type="match status" value="1"/>
</dbReference>
<dbReference type="InterPro" id="IPR036865">
    <property type="entry name" value="CRAL-TRIO_dom_sf"/>
</dbReference>
<feature type="compositionally biased region" description="Low complexity" evidence="2">
    <location>
        <begin position="15"/>
        <end position="30"/>
    </location>
</feature>
<dbReference type="EMBL" id="BQXS01012710">
    <property type="protein sequence ID" value="GKT27169.1"/>
    <property type="molecule type" value="Genomic_DNA"/>
</dbReference>
<feature type="compositionally biased region" description="Basic and acidic residues" evidence="2">
    <location>
        <begin position="272"/>
        <end position="507"/>
    </location>
</feature>
<proteinExistence type="predicted"/>
<dbReference type="PANTHER" id="PTHR23075:SF0">
    <property type="entry name" value="ATPASE FAMILY AAA DOMAIN-CONTAINING PROTEIN 3"/>
    <property type="match status" value="1"/>
</dbReference>
<feature type="region of interest" description="Disordered" evidence="2">
    <location>
        <begin position="546"/>
        <end position="585"/>
    </location>
</feature>
<dbReference type="InterPro" id="IPR036872">
    <property type="entry name" value="CH_dom_sf"/>
</dbReference>
<dbReference type="InterPro" id="IPR001715">
    <property type="entry name" value="CH_dom"/>
</dbReference>
<dbReference type="Pfam" id="PF13716">
    <property type="entry name" value="CRAL_TRIO_2"/>
    <property type="match status" value="1"/>
</dbReference>